<proteinExistence type="predicted"/>
<dbReference type="Proteomes" id="UP000034302">
    <property type="component" value="Unassembled WGS sequence"/>
</dbReference>
<keyword evidence="1" id="KW-0812">Transmembrane</keyword>
<organism evidence="2 3">
    <name type="scientific">candidate division WS6 bacterium GW2011_GWC1_33_20</name>
    <dbReference type="NCBI Taxonomy" id="1619089"/>
    <lineage>
        <taxon>Bacteria</taxon>
        <taxon>Candidatus Dojkabacteria</taxon>
    </lineage>
</organism>
<dbReference type="AlphaFoldDB" id="A0A0F9ZFS1"/>
<sequence>MKIISFLIENKSAISDLFTAIGTLFIPVVIFIFEKKRTERAKRIEQTEIIAELLATWGRYPNSNVISKNLSPKEEREFFSLLNYLSYKAYVWVPNKKLLDELQKTLTNTEGALTSRELIVKIRQEIQGDKCGKISPSDIVTFPKR</sequence>
<evidence type="ECO:0000313" key="3">
    <source>
        <dbReference type="Proteomes" id="UP000034302"/>
    </source>
</evidence>
<comment type="caution">
    <text evidence="2">The sequence shown here is derived from an EMBL/GenBank/DDBJ whole genome shotgun (WGS) entry which is preliminary data.</text>
</comment>
<name>A0A0F9ZFS1_9BACT</name>
<feature type="transmembrane region" description="Helical" evidence="1">
    <location>
        <begin position="12"/>
        <end position="33"/>
    </location>
</feature>
<evidence type="ECO:0000256" key="1">
    <source>
        <dbReference type="SAM" id="Phobius"/>
    </source>
</evidence>
<evidence type="ECO:0000313" key="2">
    <source>
        <dbReference type="EMBL" id="KKP42978.1"/>
    </source>
</evidence>
<keyword evidence="1" id="KW-0472">Membrane</keyword>
<protein>
    <submittedName>
        <fullName evidence="2">Uncharacterized protein</fullName>
    </submittedName>
</protein>
<reference evidence="2 3" key="1">
    <citation type="journal article" date="2015" name="Nature">
        <title>rRNA introns, odd ribosomes, and small enigmatic genomes across a large radiation of phyla.</title>
        <authorList>
            <person name="Brown C.T."/>
            <person name="Hug L.A."/>
            <person name="Thomas B.C."/>
            <person name="Sharon I."/>
            <person name="Castelle C.J."/>
            <person name="Singh A."/>
            <person name="Wilkins M.J."/>
            <person name="Williams K.H."/>
            <person name="Banfield J.F."/>
        </authorList>
    </citation>
    <scope>NUCLEOTIDE SEQUENCE [LARGE SCALE GENOMIC DNA]</scope>
</reference>
<accession>A0A0F9ZFS1</accession>
<dbReference type="EMBL" id="LBOV01000022">
    <property type="protein sequence ID" value="KKP42978.1"/>
    <property type="molecule type" value="Genomic_DNA"/>
</dbReference>
<keyword evidence="1" id="KW-1133">Transmembrane helix</keyword>
<gene>
    <name evidence="2" type="ORF">UR34_C0022G0005</name>
</gene>